<proteinExistence type="inferred from homology"/>
<evidence type="ECO:0000256" key="7">
    <source>
        <dbReference type="ARBA" id="ARBA00024739"/>
    </source>
</evidence>
<comment type="caution">
    <text evidence="11">The sequence shown here is derived from an EMBL/GenBank/DDBJ whole genome shotgun (WGS) entry which is preliminary data.</text>
</comment>
<keyword evidence="11" id="KW-0282">Flagellum</keyword>
<feature type="domain" description="Anti-sigma-28 factor FlgM C-terminal" evidence="10">
    <location>
        <begin position="50"/>
        <end position="100"/>
    </location>
</feature>
<feature type="region of interest" description="Disordered" evidence="9">
    <location>
        <begin position="1"/>
        <end position="50"/>
    </location>
</feature>
<dbReference type="InterPro" id="IPR035890">
    <property type="entry name" value="Anti-sigma-28_factor_FlgM_sf"/>
</dbReference>
<evidence type="ECO:0000256" key="9">
    <source>
        <dbReference type="SAM" id="MobiDB-lite"/>
    </source>
</evidence>
<keyword evidence="12" id="KW-1185">Reference proteome</keyword>
<evidence type="ECO:0000256" key="1">
    <source>
        <dbReference type="ARBA" id="ARBA00005322"/>
    </source>
</evidence>
<evidence type="ECO:0000256" key="5">
    <source>
        <dbReference type="ARBA" id="ARBA00023015"/>
    </source>
</evidence>
<gene>
    <name evidence="11" type="ORF">J2W49_002943</name>
</gene>
<dbReference type="RefSeq" id="WP_310317467.1">
    <property type="nucleotide sequence ID" value="NZ_JAVDWU010000006.1"/>
</dbReference>
<evidence type="ECO:0000259" key="10">
    <source>
        <dbReference type="Pfam" id="PF04316"/>
    </source>
</evidence>
<dbReference type="EMBL" id="JAVDWU010000006">
    <property type="protein sequence ID" value="MDR7150970.1"/>
    <property type="molecule type" value="Genomic_DNA"/>
</dbReference>
<evidence type="ECO:0000256" key="6">
    <source>
        <dbReference type="ARBA" id="ARBA00023163"/>
    </source>
</evidence>
<evidence type="ECO:0000256" key="4">
    <source>
        <dbReference type="ARBA" id="ARBA00022795"/>
    </source>
</evidence>
<name>A0ABU1WNU6_9BURK</name>
<evidence type="ECO:0000256" key="2">
    <source>
        <dbReference type="ARBA" id="ARBA00017823"/>
    </source>
</evidence>
<evidence type="ECO:0000256" key="8">
    <source>
        <dbReference type="ARBA" id="ARBA00030117"/>
    </source>
</evidence>
<dbReference type="Proteomes" id="UP001265700">
    <property type="component" value="Unassembled WGS sequence"/>
</dbReference>
<reference evidence="11 12" key="1">
    <citation type="submission" date="2023-07" db="EMBL/GenBank/DDBJ databases">
        <title>Sorghum-associated microbial communities from plants grown in Nebraska, USA.</title>
        <authorList>
            <person name="Schachtman D."/>
        </authorList>
    </citation>
    <scope>NUCLEOTIDE SEQUENCE [LARGE SCALE GENOMIC DNA]</scope>
    <source>
        <strain evidence="11 12">4249</strain>
    </source>
</reference>
<evidence type="ECO:0000313" key="11">
    <source>
        <dbReference type="EMBL" id="MDR7150970.1"/>
    </source>
</evidence>
<keyword evidence="5" id="KW-0805">Transcription regulation</keyword>
<keyword evidence="4" id="KW-1005">Bacterial flagellum biogenesis</keyword>
<sequence>MKVDSSPDSYIGSVAGGPQKVAEKPAAGSEMAAGSAAQSKPAQPQPGVTVSLSASTAQALSATGSGGSEVFNAEKVEAMKLSIANGTFQVNAEAIADKMLSNAAEMLSGSVNRS</sequence>
<comment type="function">
    <text evidence="7">Responsible for the coupling of flagellin expression to flagellar assembly by preventing expression of the flagellin genes when a component of the middle class of proteins is defective. It negatively regulates flagellar genes by inhibiting the activity of FliA by directly binding to FliA.</text>
</comment>
<evidence type="ECO:0000313" key="12">
    <source>
        <dbReference type="Proteomes" id="UP001265700"/>
    </source>
</evidence>
<keyword evidence="6" id="KW-0804">Transcription</keyword>
<dbReference type="InterPro" id="IPR031316">
    <property type="entry name" value="FlgM_C"/>
</dbReference>
<accession>A0ABU1WNU6</accession>
<evidence type="ECO:0000256" key="3">
    <source>
        <dbReference type="ARBA" id="ARBA00022491"/>
    </source>
</evidence>
<organism evidence="11 12">
    <name type="scientific">Hydrogenophaga palleronii</name>
    <dbReference type="NCBI Taxonomy" id="65655"/>
    <lineage>
        <taxon>Bacteria</taxon>
        <taxon>Pseudomonadati</taxon>
        <taxon>Pseudomonadota</taxon>
        <taxon>Betaproteobacteria</taxon>
        <taxon>Burkholderiales</taxon>
        <taxon>Comamonadaceae</taxon>
        <taxon>Hydrogenophaga</taxon>
    </lineage>
</organism>
<dbReference type="Pfam" id="PF04316">
    <property type="entry name" value="FlgM"/>
    <property type="match status" value="1"/>
</dbReference>
<keyword evidence="11" id="KW-0966">Cell projection</keyword>
<comment type="similarity">
    <text evidence="1">Belongs to the FlgM family.</text>
</comment>
<keyword evidence="3" id="KW-0678">Repressor</keyword>
<feature type="compositionally biased region" description="Low complexity" evidence="9">
    <location>
        <begin position="26"/>
        <end position="37"/>
    </location>
</feature>
<dbReference type="SUPFAM" id="SSF101498">
    <property type="entry name" value="Anti-sigma factor FlgM"/>
    <property type="match status" value="1"/>
</dbReference>
<feature type="compositionally biased region" description="Polar residues" evidence="9">
    <location>
        <begin position="38"/>
        <end position="50"/>
    </location>
</feature>
<dbReference type="NCBIfam" id="TIGR03824">
    <property type="entry name" value="FlgM_jcvi"/>
    <property type="match status" value="1"/>
</dbReference>
<protein>
    <recommendedName>
        <fullName evidence="2">Negative regulator of flagellin synthesis</fullName>
    </recommendedName>
    <alternativeName>
        <fullName evidence="8">Anti-sigma-28 factor</fullName>
    </alternativeName>
</protein>
<dbReference type="InterPro" id="IPR007412">
    <property type="entry name" value="FlgM"/>
</dbReference>
<keyword evidence="11" id="KW-0969">Cilium</keyword>